<evidence type="ECO:0000313" key="3">
    <source>
        <dbReference type="Proteomes" id="UP000230052"/>
    </source>
</evidence>
<gene>
    <name evidence="2" type="ORF">COS99_02950</name>
</gene>
<protein>
    <recommendedName>
        <fullName evidence="1">PilZ domain-containing protein</fullName>
    </recommendedName>
</protein>
<dbReference type="Proteomes" id="UP000230052">
    <property type="component" value="Unassembled WGS sequence"/>
</dbReference>
<dbReference type="Pfam" id="PF07238">
    <property type="entry name" value="PilZ"/>
    <property type="match status" value="1"/>
</dbReference>
<dbReference type="Gene3D" id="2.40.10.220">
    <property type="entry name" value="predicted glycosyltransferase like domains"/>
    <property type="match status" value="1"/>
</dbReference>
<evidence type="ECO:0000313" key="2">
    <source>
        <dbReference type="EMBL" id="PIU41905.1"/>
    </source>
</evidence>
<sequence length="108" mass="12498">MVLERRRSQRVKSFFSVIIHRPYYEKNVEATYLSLEGVMINNAQKYYDISQIVYLELVLLGGNSVSCEAKVVWVYPKSKNASTYKLGLQFLNMDASNKEKLKAYFASI</sequence>
<organism evidence="2 3">
    <name type="scientific">Candidatus Aquitaenariimonas noxiae</name>
    <dbReference type="NCBI Taxonomy" id="1974741"/>
    <lineage>
        <taxon>Bacteria</taxon>
        <taxon>Pseudomonadati</taxon>
        <taxon>Candidatus Omnitrophota</taxon>
        <taxon>Candidatus Aquitaenariimonas</taxon>
    </lineage>
</organism>
<dbReference type="SUPFAM" id="SSF141371">
    <property type="entry name" value="PilZ domain-like"/>
    <property type="match status" value="1"/>
</dbReference>
<proteinExistence type="predicted"/>
<evidence type="ECO:0000259" key="1">
    <source>
        <dbReference type="Pfam" id="PF07238"/>
    </source>
</evidence>
<dbReference type="EMBL" id="PEWV01000028">
    <property type="protein sequence ID" value="PIU41905.1"/>
    <property type="molecule type" value="Genomic_DNA"/>
</dbReference>
<dbReference type="InterPro" id="IPR009875">
    <property type="entry name" value="PilZ_domain"/>
</dbReference>
<dbReference type="AlphaFoldDB" id="A0A2J0KU18"/>
<reference evidence="2 3" key="1">
    <citation type="submission" date="2017-09" db="EMBL/GenBank/DDBJ databases">
        <title>Depth-based differentiation of microbial function through sediment-hosted aquifers and enrichment of novel symbionts in the deep terrestrial subsurface.</title>
        <authorList>
            <person name="Probst A.J."/>
            <person name="Ladd B."/>
            <person name="Jarett J.K."/>
            <person name="Geller-Mcgrath D.E."/>
            <person name="Sieber C.M."/>
            <person name="Emerson J.B."/>
            <person name="Anantharaman K."/>
            <person name="Thomas B.C."/>
            <person name="Malmstrom R."/>
            <person name="Stieglmeier M."/>
            <person name="Klingl A."/>
            <person name="Woyke T."/>
            <person name="Ryan C.M."/>
            <person name="Banfield J.F."/>
        </authorList>
    </citation>
    <scope>NUCLEOTIDE SEQUENCE [LARGE SCALE GENOMIC DNA]</scope>
    <source>
        <strain evidence="2">CG07_land_8_20_14_0_80_42_15</strain>
    </source>
</reference>
<accession>A0A2J0KU18</accession>
<comment type="caution">
    <text evidence="2">The sequence shown here is derived from an EMBL/GenBank/DDBJ whole genome shotgun (WGS) entry which is preliminary data.</text>
</comment>
<name>A0A2J0KU18_9BACT</name>
<dbReference type="GO" id="GO:0035438">
    <property type="term" value="F:cyclic-di-GMP binding"/>
    <property type="evidence" value="ECO:0007669"/>
    <property type="project" value="InterPro"/>
</dbReference>
<feature type="domain" description="PilZ" evidence="1">
    <location>
        <begin position="4"/>
        <end position="106"/>
    </location>
</feature>